<accession>A0A106BZP5</accession>
<protein>
    <recommendedName>
        <fullName evidence="1">Thoeris protein ThsB TIR-like domain-containing protein</fullName>
    </recommendedName>
</protein>
<sequence>MKSIFGSYKYEDKKWKDKAEKWSKEERLGDNVRITGESKDVRLSGEKAVKKHLSPKVNGSSDMLVFVGDNTHNSKGVDYEIQNAKSSGKRVIPVRIPGTTGAAPESIRQEEMIAFDPNAIKKALKK</sequence>
<evidence type="ECO:0000313" key="3">
    <source>
        <dbReference type="Proteomes" id="UP000055702"/>
    </source>
</evidence>
<name>A0A106BZP5_SHEFR</name>
<dbReference type="Gene3D" id="3.40.50.9200">
    <property type="entry name" value="Hypothetical protein MTH538"/>
    <property type="match status" value="1"/>
</dbReference>
<dbReference type="EMBL" id="LRDC01000022">
    <property type="protein sequence ID" value="KVX01474.1"/>
    <property type="molecule type" value="Genomic_DNA"/>
</dbReference>
<dbReference type="SUPFAM" id="SSF52206">
    <property type="entry name" value="Hypothetical protein MTH538"/>
    <property type="match status" value="1"/>
</dbReference>
<dbReference type="Pfam" id="PF08937">
    <property type="entry name" value="ThsB_TIR"/>
    <property type="match status" value="1"/>
</dbReference>
<comment type="caution">
    <text evidence="2">The sequence shown here is derived from an EMBL/GenBank/DDBJ whole genome shotgun (WGS) entry which is preliminary data.</text>
</comment>
<evidence type="ECO:0000259" key="1">
    <source>
        <dbReference type="Pfam" id="PF08937"/>
    </source>
</evidence>
<evidence type="ECO:0000313" key="2">
    <source>
        <dbReference type="EMBL" id="KVX01474.1"/>
    </source>
</evidence>
<feature type="domain" description="Thoeris protein ThsB TIR-like" evidence="1">
    <location>
        <begin position="5"/>
        <end position="99"/>
    </location>
</feature>
<dbReference type="AlphaFoldDB" id="A0A106BZP5"/>
<organism evidence="2">
    <name type="scientific">Shewanella frigidimarina</name>
    <dbReference type="NCBI Taxonomy" id="56812"/>
    <lineage>
        <taxon>Bacteria</taxon>
        <taxon>Pseudomonadati</taxon>
        <taxon>Pseudomonadota</taxon>
        <taxon>Gammaproteobacteria</taxon>
        <taxon>Alteromonadales</taxon>
        <taxon>Shewanellaceae</taxon>
        <taxon>Shewanella</taxon>
    </lineage>
</organism>
<dbReference type="InterPro" id="IPR015032">
    <property type="entry name" value="ThsB__TIR-like_domain"/>
</dbReference>
<dbReference type="InterPro" id="IPR036490">
    <property type="entry name" value="ThsB_TIR-like_sf"/>
</dbReference>
<dbReference type="RefSeq" id="WP_059746136.1">
    <property type="nucleotide sequence ID" value="NZ_LRDC01000022.1"/>
</dbReference>
<dbReference type="Proteomes" id="UP000055702">
    <property type="component" value="Unassembled WGS sequence"/>
</dbReference>
<proteinExistence type="predicted"/>
<reference evidence="2 3" key="1">
    <citation type="submission" date="2016-01" db="EMBL/GenBank/DDBJ databases">
        <title>Draft genome of the antarctic isolate Shewanella frigidimarina Ag06-30.</title>
        <authorList>
            <person name="Parmeciano Di Noto G."/>
            <person name="Vazquez S."/>
            <person name="Mac Cormack W."/>
            <person name="Iriarte A."/>
            <person name="Quiroga C."/>
        </authorList>
    </citation>
    <scope>NUCLEOTIDE SEQUENCE [LARGE SCALE GENOMIC DNA]</scope>
    <source>
        <strain evidence="2 3">Ag06-30</strain>
    </source>
</reference>
<gene>
    <name evidence="2" type="ORF">AWJ07_17185</name>
</gene>